<dbReference type="InterPro" id="IPR033177">
    <property type="entry name" value="PSD-B"/>
</dbReference>
<evidence type="ECO:0000256" key="9">
    <source>
        <dbReference type="ARBA" id="ARBA00023239"/>
    </source>
</evidence>
<evidence type="ECO:0000256" key="7">
    <source>
        <dbReference type="ARBA" id="ARBA00023145"/>
    </source>
</evidence>
<reference evidence="14 15" key="1">
    <citation type="submission" date="2022-10" db="EMBL/GenBank/DDBJ databases">
        <title>A novel Pseudomonas species, isolated from Passiflora incarnata leaves.</title>
        <authorList>
            <person name="Cueva-Yesquen L.G."/>
            <person name="Fantinatti-Garboggini F."/>
        </authorList>
    </citation>
    <scope>NUCLEOTIDE SEQUENCE [LARGE SCALE GENOMIC DNA]</scope>
    <source>
        <strain evidence="14 15">CBMAI 2609</strain>
    </source>
</reference>
<comment type="pathway">
    <text evidence="1">Lipid metabolism.</text>
</comment>
<feature type="active site" description="Schiff-base intermediate with substrate; via pyruvic acid; for decarboxylase activity" evidence="12">
    <location>
        <position position="254"/>
    </location>
</feature>
<evidence type="ECO:0000313" key="15">
    <source>
        <dbReference type="Proteomes" id="UP001157461"/>
    </source>
</evidence>
<evidence type="ECO:0000256" key="12">
    <source>
        <dbReference type="HAMAP-Rule" id="MF_00662"/>
    </source>
</evidence>
<dbReference type="PANTHER" id="PTHR10067">
    <property type="entry name" value="PHOSPHATIDYLSERINE DECARBOXYLASE"/>
    <property type="match status" value="1"/>
</dbReference>
<feature type="chain" id="PRO_5044912223" description="Phosphatidylserine decarboxylase alpha chain" evidence="12">
    <location>
        <begin position="254"/>
        <end position="302"/>
    </location>
</feature>
<keyword evidence="8 12" id="KW-0594">Phospholipid biosynthesis</keyword>
<comment type="function">
    <text evidence="12">Catalyzes the formation of phosphatidylethanolamine (PtdEtn) from phosphatidylserine (PtdSer).</text>
</comment>
<dbReference type="EC" id="4.1.1.65" evidence="12"/>
<dbReference type="InterPro" id="IPR003817">
    <property type="entry name" value="PS_Dcarbxylase"/>
</dbReference>
<evidence type="ECO:0000256" key="11">
    <source>
        <dbReference type="ARBA" id="ARBA00023317"/>
    </source>
</evidence>
<comment type="pathway">
    <text evidence="12">Phospholipid metabolism; phosphatidylethanolamine biosynthesis; phosphatidylethanolamine from CDP-diacylglycerol: step 2/2.</text>
</comment>
<sequence>MKLQDRLFILAQHLLPHHLLSRLIGGFAECRVPWFKNLLTRWFVRHYDVDMRQAQVEDPTAYENFNAFFTRALKPGARPLPAAADVVVSPSDGAISQLGRIEHGRIFQAKGHSYSLLELLGGDGLRAAPFMGGHFATIYLSPKDYHRVHMPLTGTLKEMVYVPGRIFSVNQLTAENVPELFARNERVVCIFDTAVGPMAVILVGAMIVASIETVWAGLVTPPKRELKRFAYDEAARAPITLRTGDELGRFKLGSTAIVLFGPEAVNWSAELGALSTVNMGQLLGVPTTSAPLTTVSEPGPLA</sequence>
<feature type="chain" id="PRO_5044912222" description="Phosphatidylserine decarboxylase beta chain" evidence="12">
    <location>
        <begin position="1"/>
        <end position="253"/>
    </location>
</feature>
<dbReference type="NCBIfam" id="TIGR00163">
    <property type="entry name" value="PS_decarb"/>
    <property type="match status" value="1"/>
</dbReference>
<organism evidence="14 15">
    <name type="scientific">Pseudomonas flavocrustae</name>
    <dbReference type="NCBI Taxonomy" id="2991719"/>
    <lineage>
        <taxon>Bacteria</taxon>
        <taxon>Pseudomonadati</taxon>
        <taxon>Pseudomonadota</taxon>
        <taxon>Gammaproteobacteria</taxon>
        <taxon>Pseudomonadales</taxon>
        <taxon>Pseudomonadaceae</taxon>
        <taxon>Pseudomonas</taxon>
    </lineage>
</organism>
<feature type="modified residue" description="Pyruvic acid (Ser); by autocatalysis" evidence="12">
    <location>
        <position position="254"/>
    </location>
</feature>
<keyword evidence="13" id="KW-1133">Transmembrane helix</keyword>
<keyword evidence="9 12" id="KW-0456">Lyase</keyword>
<evidence type="ECO:0000256" key="5">
    <source>
        <dbReference type="ARBA" id="ARBA00023098"/>
    </source>
</evidence>
<keyword evidence="13" id="KW-0812">Transmembrane</keyword>
<dbReference type="EMBL" id="JAPDIQ010000012">
    <property type="protein sequence ID" value="MDH4765561.1"/>
    <property type="molecule type" value="Genomic_DNA"/>
</dbReference>
<comment type="PTM">
    <text evidence="12">Is synthesized initially as an inactive proenzyme. Formation of the active enzyme involves a self-maturation process in which the active site pyruvoyl group is generated from an internal serine residue via an autocatalytic post-translational modification. Two non-identical subunits are generated from the proenzyme in this reaction, and the pyruvate is formed at the N-terminus of the alpha chain, which is derived from the carboxyl end of the proenzyme. The autoendoproteolytic cleavage occurs by a canonical serine protease mechanism, in which the side chain hydroxyl group of the serine supplies its oxygen atom to form the C-terminus of the beta chain, while the remainder of the serine residue undergoes an oxidative deamination to produce ammonia and the pyruvoyl prosthetic group on the alpha chain. During this reaction, the Ser that is part of the protease active site of the proenzyme becomes the pyruvoyl prosthetic group, which constitutes an essential element of the active site of the mature decarboxylase.</text>
</comment>
<keyword evidence="3 12" id="KW-0444">Lipid biosynthesis</keyword>
<accession>A0ABT6IM64</accession>
<comment type="cofactor">
    <cofactor evidence="12">
        <name>pyruvate</name>
        <dbReference type="ChEBI" id="CHEBI:15361"/>
    </cofactor>
    <text evidence="12">Binds 1 pyruvoyl group covalently per subunit.</text>
</comment>
<keyword evidence="7 12" id="KW-0865">Zymogen</keyword>
<evidence type="ECO:0000256" key="8">
    <source>
        <dbReference type="ARBA" id="ARBA00023209"/>
    </source>
</evidence>
<dbReference type="HAMAP" id="MF_00662">
    <property type="entry name" value="PS_decarb_PSD_B_type1"/>
    <property type="match status" value="1"/>
</dbReference>
<keyword evidence="5 12" id="KW-0443">Lipid metabolism</keyword>
<keyword evidence="6 12" id="KW-0472">Membrane</keyword>
<evidence type="ECO:0000256" key="13">
    <source>
        <dbReference type="SAM" id="Phobius"/>
    </source>
</evidence>
<evidence type="ECO:0000256" key="4">
    <source>
        <dbReference type="ARBA" id="ARBA00022793"/>
    </source>
</evidence>
<feature type="active site" description="Charge relay system; for autoendoproteolytic cleavage activity" evidence="12">
    <location>
        <position position="254"/>
    </location>
</feature>
<keyword evidence="11 12" id="KW-0670">Pyruvate</keyword>
<feature type="active site" description="Charge relay system; for autoendoproteolytic cleavage activity" evidence="12">
    <location>
        <position position="149"/>
    </location>
</feature>
<dbReference type="RefSeq" id="WP_273862768.1">
    <property type="nucleotide sequence ID" value="NZ_JAPDIQ010000012.1"/>
</dbReference>
<comment type="subunit">
    <text evidence="12">Heterodimer of a large membrane-associated beta subunit and a small pyruvoyl-containing alpha subunit.</text>
</comment>
<evidence type="ECO:0000256" key="2">
    <source>
        <dbReference type="ARBA" id="ARBA00022475"/>
    </source>
</evidence>
<evidence type="ECO:0000256" key="6">
    <source>
        <dbReference type="ARBA" id="ARBA00023136"/>
    </source>
</evidence>
<comment type="caution">
    <text evidence="14">The sequence shown here is derived from an EMBL/GenBank/DDBJ whole genome shotgun (WGS) entry which is preliminary data.</text>
</comment>
<comment type="similarity">
    <text evidence="12">Belongs to the phosphatidylserine decarboxylase family. PSD-B subfamily. Prokaryotic type I sub-subfamily.</text>
</comment>
<dbReference type="Proteomes" id="UP001157461">
    <property type="component" value="Unassembled WGS sequence"/>
</dbReference>
<feature type="active site" description="Charge relay system; for autoendoproteolytic cleavage activity" evidence="12">
    <location>
        <position position="92"/>
    </location>
</feature>
<feature type="transmembrane region" description="Helical" evidence="13">
    <location>
        <begin position="194"/>
        <end position="218"/>
    </location>
</feature>
<keyword evidence="15" id="KW-1185">Reference proteome</keyword>
<evidence type="ECO:0000256" key="3">
    <source>
        <dbReference type="ARBA" id="ARBA00022516"/>
    </source>
</evidence>
<comment type="subcellular location">
    <subcellularLocation>
        <location evidence="12">Cell membrane</location>
        <topology evidence="12">Peripheral membrane protein</topology>
    </subcellularLocation>
</comment>
<dbReference type="InterPro" id="IPR033178">
    <property type="entry name" value="PSD_type1_pro"/>
</dbReference>
<evidence type="ECO:0000313" key="14">
    <source>
        <dbReference type="EMBL" id="MDH4765561.1"/>
    </source>
</evidence>
<evidence type="ECO:0000256" key="10">
    <source>
        <dbReference type="ARBA" id="ARBA00023264"/>
    </source>
</evidence>
<keyword evidence="4 12" id="KW-0210">Decarboxylase</keyword>
<feature type="site" description="Cleavage (non-hydrolytic); by autocatalysis" evidence="12">
    <location>
        <begin position="253"/>
        <end position="254"/>
    </location>
</feature>
<protein>
    <recommendedName>
        <fullName evidence="12">Phosphatidylserine decarboxylase proenzyme</fullName>
        <ecNumber evidence="12">4.1.1.65</ecNumber>
    </recommendedName>
    <component>
        <recommendedName>
            <fullName evidence="12">Phosphatidylserine decarboxylase alpha chain</fullName>
        </recommendedName>
    </component>
    <component>
        <recommendedName>
            <fullName evidence="12">Phosphatidylserine decarboxylase beta chain</fullName>
        </recommendedName>
    </component>
</protein>
<keyword evidence="10 12" id="KW-1208">Phospholipid metabolism</keyword>
<proteinExistence type="inferred from homology"/>
<dbReference type="Pfam" id="PF02666">
    <property type="entry name" value="PS_Dcarbxylase"/>
    <property type="match status" value="1"/>
</dbReference>
<comment type="catalytic activity">
    <reaction evidence="12">
        <text>a 1,2-diacyl-sn-glycero-3-phospho-L-serine + H(+) = a 1,2-diacyl-sn-glycero-3-phosphoethanolamine + CO2</text>
        <dbReference type="Rhea" id="RHEA:20828"/>
        <dbReference type="ChEBI" id="CHEBI:15378"/>
        <dbReference type="ChEBI" id="CHEBI:16526"/>
        <dbReference type="ChEBI" id="CHEBI:57262"/>
        <dbReference type="ChEBI" id="CHEBI:64612"/>
        <dbReference type="EC" id="4.1.1.65"/>
    </reaction>
</comment>
<dbReference type="GO" id="GO:0004609">
    <property type="term" value="F:phosphatidylserine decarboxylase activity"/>
    <property type="evidence" value="ECO:0007669"/>
    <property type="project" value="UniProtKB-EC"/>
</dbReference>
<gene>
    <name evidence="14" type="primary">asd</name>
    <name evidence="12" type="synonym">psd</name>
    <name evidence="14" type="ORF">OMP44_21940</name>
</gene>
<name>A0ABT6IM64_9PSED</name>
<dbReference type="PANTHER" id="PTHR10067:SF6">
    <property type="entry name" value="PHOSPHATIDYLSERINE DECARBOXYLASE PROENZYME, MITOCHONDRIAL"/>
    <property type="match status" value="1"/>
</dbReference>
<evidence type="ECO:0000256" key="1">
    <source>
        <dbReference type="ARBA" id="ARBA00005189"/>
    </source>
</evidence>
<keyword evidence="2 12" id="KW-1003">Cell membrane</keyword>